<accession>A0A0R2FS92</accession>
<keyword evidence="3" id="KW-1185">Reference proteome</keyword>
<proteinExistence type="predicted"/>
<dbReference type="STRING" id="81857.IV38_GL001835"/>
<name>A0A0R2FS92_9LACO</name>
<evidence type="ECO:0000313" key="4">
    <source>
        <dbReference type="Proteomes" id="UP000051751"/>
    </source>
</evidence>
<sequence>MLNFKEKDLRAAVETPQSIGDTRQALTDLYHQRLNYLSGKAQWTTNDQALFELNCSYSRLLLDRIWEAYTDNDTIKDSELLDHTWLQVRGSTSNWVSLDVNYATEDHNTTLFSIQQPLTERAVLAAHNLPTLTKKGDEFMLPESDYEPLIQMIKLLYKADYRFTSARETILQPVNNLTFPVVFNQPKNFTATEQVGTNVNKLIHLDTQIGRYDVRSFKVVDEDGNNVTKEGKPQISASGLFTWKAENIAPLLDHELTLTVVGVETESLPSLDKLFISAANNSILMKTGDTMSSYRLELPNKKTLGVSVDARSESLVLHYPDDETQVYELIKQYPFLGEWLNDVIIKK</sequence>
<dbReference type="Proteomes" id="UP000051645">
    <property type="component" value="Unassembled WGS sequence"/>
</dbReference>
<dbReference type="EMBL" id="JQAZ01000006">
    <property type="protein sequence ID" value="KRN30535.1"/>
    <property type="molecule type" value="Genomic_DNA"/>
</dbReference>
<gene>
    <name evidence="1" type="ORF">IV38_GL001835</name>
    <name evidence="2" type="ORF">IV40_GL001720</name>
</gene>
<comment type="caution">
    <text evidence="1">The sequence shown here is derived from an EMBL/GenBank/DDBJ whole genome shotgun (WGS) entry which is preliminary data.</text>
</comment>
<organism evidence="1 4">
    <name type="scientific">Lactobacillus selangorensis</name>
    <dbReference type="NCBI Taxonomy" id="81857"/>
    <lineage>
        <taxon>Bacteria</taxon>
        <taxon>Bacillati</taxon>
        <taxon>Bacillota</taxon>
        <taxon>Bacilli</taxon>
        <taxon>Lactobacillales</taxon>
        <taxon>Lactobacillaceae</taxon>
        <taxon>Lactobacillus</taxon>
    </lineage>
</organism>
<dbReference type="PATRIC" id="fig|81857.3.peg.1852"/>
<evidence type="ECO:0000313" key="3">
    <source>
        <dbReference type="Proteomes" id="UP000051645"/>
    </source>
</evidence>
<evidence type="ECO:0000313" key="1">
    <source>
        <dbReference type="EMBL" id="KRN27994.1"/>
    </source>
</evidence>
<evidence type="ECO:0000313" key="2">
    <source>
        <dbReference type="EMBL" id="KRN30535.1"/>
    </source>
</evidence>
<dbReference type="EMBL" id="JQAT01000005">
    <property type="protein sequence ID" value="KRN27994.1"/>
    <property type="molecule type" value="Genomic_DNA"/>
</dbReference>
<reference evidence="3 4" key="1">
    <citation type="journal article" date="2015" name="Genome Announc.">
        <title>Expanding the biotechnology potential of lactobacilli through comparative genomics of 213 strains and associated genera.</title>
        <authorList>
            <person name="Sun Z."/>
            <person name="Harris H.M."/>
            <person name="McCann A."/>
            <person name="Guo C."/>
            <person name="Argimon S."/>
            <person name="Zhang W."/>
            <person name="Yang X."/>
            <person name="Jeffery I.B."/>
            <person name="Cooney J.C."/>
            <person name="Kagawa T.F."/>
            <person name="Liu W."/>
            <person name="Song Y."/>
            <person name="Salvetti E."/>
            <person name="Wrobel A."/>
            <person name="Rasinkangas P."/>
            <person name="Parkhill J."/>
            <person name="Rea M.C."/>
            <person name="O'Sullivan O."/>
            <person name="Ritari J."/>
            <person name="Douillard F.P."/>
            <person name="Paul Ross R."/>
            <person name="Yang R."/>
            <person name="Briner A.E."/>
            <person name="Felis G.E."/>
            <person name="de Vos W.M."/>
            <person name="Barrangou R."/>
            <person name="Klaenhammer T.R."/>
            <person name="Caufield P.W."/>
            <person name="Cui Y."/>
            <person name="Zhang H."/>
            <person name="O'Toole P.W."/>
        </authorList>
    </citation>
    <scope>NUCLEOTIDE SEQUENCE [LARGE SCALE GENOMIC DNA]</scope>
    <source>
        <strain evidence="1 4">ATCC BAA-66</strain>
        <strain evidence="2 3">DSM 13344</strain>
    </source>
</reference>
<protein>
    <submittedName>
        <fullName evidence="1">Uncharacterized protein</fullName>
    </submittedName>
</protein>
<dbReference type="RefSeq" id="WP_057770391.1">
    <property type="nucleotide sequence ID" value="NZ_JQAT01000005.1"/>
</dbReference>
<dbReference type="AlphaFoldDB" id="A0A0R2FS92"/>
<dbReference type="OrthoDB" id="2314258at2"/>
<dbReference type="Proteomes" id="UP000051751">
    <property type="component" value="Unassembled WGS sequence"/>
</dbReference>